<protein>
    <submittedName>
        <fullName evidence="3">Rho-GAP domain-containing protein</fullName>
    </submittedName>
</protein>
<name>A0A0R3TY87_RODNA</name>
<dbReference type="PANTHER" id="PTHR23176">
    <property type="entry name" value="RHO/RAC/CDC GTPASE-ACTIVATING PROTEIN"/>
    <property type="match status" value="1"/>
</dbReference>
<dbReference type="GO" id="GO:0007165">
    <property type="term" value="P:signal transduction"/>
    <property type="evidence" value="ECO:0007669"/>
    <property type="project" value="InterPro"/>
</dbReference>
<dbReference type="CDD" id="cd00159">
    <property type="entry name" value="RhoGAP"/>
    <property type="match status" value="1"/>
</dbReference>
<dbReference type="InterPro" id="IPR050729">
    <property type="entry name" value="Rho-GAP"/>
</dbReference>
<dbReference type="AlphaFoldDB" id="A0A0R3TY87"/>
<dbReference type="GO" id="GO:0005096">
    <property type="term" value="F:GTPase activator activity"/>
    <property type="evidence" value="ECO:0007669"/>
    <property type="project" value="UniProtKB-KW"/>
</dbReference>
<dbReference type="GO" id="GO:0005737">
    <property type="term" value="C:cytoplasm"/>
    <property type="evidence" value="ECO:0007669"/>
    <property type="project" value="TreeGrafter"/>
</dbReference>
<reference evidence="3" key="1">
    <citation type="submission" date="2017-02" db="UniProtKB">
        <authorList>
            <consortium name="WormBaseParasite"/>
        </authorList>
    </citation>
    <scope>IDENTIFICATION</scope>
</reference>
<dbReference type="WBParaSite" id="HNAJ_0001283401-mRNA-1">
    <property type="protein sequence ID" value="HNAJ_0001283401-mRNA-1"/>
    <property type="gene ID" value="HNAJ_0001283401"/>
</dbReference>
<evidence type="ECO:0000256" key="1">
    <source>
        <dbReference type="ARBA" id="ARBA00022468"/>
    </source>
</evidence>
<evidence type="ECO:0000259" key="2">
    <source>
        <dbReference type="PROSITE" id="PS50238"/>
    </source>
</evidence>
<dbReference type="InterPro" id="IPR000198">
    <property type="entry name" value="RhoGAP_dom"/>
</dbReference>
<dbReference type="SUPFAM" id="SSF48350">
    <property type="entry name" value="GTPase activation domain, GAP"/>
    <property type="match status" value="1"/>
</dbReference>
<sequence>MLHVIRCSMLSILIGSLRVFIMGISNLATSTYVTMVPSTTEDCQITRGRLASLFVPSTTQDLNNYSSSSNSVDLSEPQRRRLKRRTLMPRFICNARENSLNSTVSADSNEALNLPWSGWRRRRSSSKGSYELIHESHELLIIWQKHPVRKKFPNANSSCPCCVELAFVNKKNARGEKAPQYSSMMKDPPDFSEYNQRDPVFGAALEDQISSPDFPNVPLVLQATIAALESRGLHFTGLYRAPGRQSEIDRFVCASNLSVLNPHYMLSLPTWNDIKALTGVIKVFLRRLPEPICDPSSWAQLADTLPEKTEGMNKSSLFAALKSIRSNLIKDRSTSSKKWQWRFATLDFLFTHLRRIVALEKVNYCSSKCIAICFGPCLFNADLRSQAKFNVLLELMLQHWPWLKAELDKEFPSHSQHIGAYIEDFLENGPDFSQDFNAYASLKYARSTEEVLDIVKRILESAQQNEVGQ</sequence>
<dbReference type="PANTHER" id="PTHR23176:SF129">
    <property type="entry name" value="RHO GTPASE ACTIVATING PROTEIN AT 16F, ISOFORM E-RELATED"/>
    <property type="match status" value="1"/>
</dbReference>
<dbReference type="Pfam" id="PF00620">
    <property type="entry name" value="RhoGAP"/>
    <property type="match status" value="1"/>
</dbReference>
<dbReference type="Gene3D" id="1.10.555.10">
    <property type="entry name" value="Rho GTPase activation protein"/>
    <property type="match status" value="1"/>
</dbReference>
<evidence type="ECO:0000313" key="3">
    <source>
        <dbReference type="WBParaSite" id="HNAJ_0001283401-mRNA-1"/>
    </source>
</evidence>
<accession>A0A0R3TY87</accession>
<organism evidence="3">
    <name type="scientific">Rodentolepis nana</name>
    <name type="common">Dwarf tapeworm</name>
    <name type="synonym">Hymenolepis nana</name>
    <dbReference type="NCBI Taxonomy" id="102285"/>
    <lineage>
        <taxon>Eukaryota</taxon>
        <taxon>Metazoa</taxon>
        <taxon>Spiralia</taxon>
        <taxon>Lophotrochozoa</taxon>
        <taxon>Platyhelminthes</taxon>
        <taxon>Cestoda</taxon>
        <taxon>Eucestoda</taxon>
        <taxon>Cyclophyllidea</taxon>
        <taxon>Hymenolepididae</taxon>
        <taxon>Rodentolepis</taxon>
    </lineage>
</organism>
<dbReference type="InterPro" id="IPR008936">
    <property type="entry name" value="Rho_GTPase_activation_prot"/>
</dbReference>
<dbReference type="SMART" id="SM00324">
    <property type="entry name" value="RhoGAP"/>
    <property type="match status" value="1"/>
</dbReference>
<keyword evidence="1" id="KW-0343">GTPase activation</keyword>
<dbReference type="PROSITE" id="PS50238">
    <property type="entry name" value="RHOGAP"/>
    <property type="match status" value="1"/>
</dbReference>
<feature type="domain" description="Rho-GAP" evidence="2">
    <location>
        <begin position="203"/>
        <end position="404"/>
    </location>
</feature>
<proteinExistence type="predicted"/>
<dbReference type="STRING" id="102285.A0A0R3TY87"/>